<keyword evidence="3 5" id="KW-0251">Elongation factor</keyword>
<evidence type="ECO:0000256" key="3">
    <source>
        <dbReference type="ARBA" id="ARBA00022768"/>
    </source>
</evidence>
<comment type="subcellular location">
    <subcellularLocation>
        <location evidence="5">Cytoplasm</location>
    </subcellularLocation>
</comment>
<evidence type="ECO:0000313" key="7">
    <source>
        <dbReference type="EMBL" id="SDU21981.1"/>
    </source>
</evidence>
<dbReference type="EMBL" id="FNLL01000005">
    <property type="protein sequence ID" value="SDU21981.1"/>
    <property type="molecule type" value="Genomic_DNA"/>
</dbReference>
<comment type="similarity">
    <text evidence="1 5">Belongs to the EF-Ts family.</text>
</comment>
<evidence type="ECO:0000313" key="8">
    <source>
        <dbReference type="Proteomes" id="UP000199608"/>
    </source>
</evidence>
<dbReference type="CDD" id="cd14275">
    <property type="entry name" value="UBA_EF-Ts"/>
    <property type="match status" value="1"/>
</dbReference>
<dbReference type="AlphaFoldDB" id="A0A1H2GR34"/>
<accession>A0A1H2GR34</accession>
<dbReference type="Proteomes" id="UP000199608">
    <property type="component" value="Unassembled WGS sequence"/>
</dbReference>
<dbReference type="FunFam" id="1.10.8.10:FF:000001">
    <property type="entry name" value="Elongation factor Ts"/>
    <property type="match status" value="1"/>
</dbReference>
<dbReference type="HAMAP" id="MF_00050">
    <property type="entry name" value="EF_Ts"/>
    <property type="match status" value="1"/>
</dbReference>
<dbReference type="NCBIfam" id="TIGR00116">
    <property type="entry name" value="tsf"/>
    <property type="match status" value="2"/>
</dbReference>
<dbReference type="Gene3D" id="1.10.286.20">
    <property type="match status" value="1"/>
</dbReference>
<evidence type="ECO:0000259" key="6">
    <source>
        <dbReference type="Pfam" id="PF00889"/>
    </source>
</evidence>
<dbReference type="PANTHER" id="PTHR11741">
    <property type="entry name" value="ELONGATION FACTOR TS"/>
    <property type="match status" value="1"/>
</dbReference>
<dbReference type="Gene3D" id="3.30.479.20">
    <property type="entry name" value="Elongation factor Ts, dimerisation domain"/>
    <property type="match status" value="1"/>
</dbReference>
<dbReference type="InterPro" id="IPR036402">
    <property type="entry name" value="EF-Ts_dimer_sf"/>
</dbReference>
<dbReference type="RefSeq" id="WP_014957142.1">
    <property type="nucleotide sequence ID" value="NZ_FNLL01000005.1"/>
</dbReference>
<dbReference type="PROSITE" id="PS01126">
    <property type="entry name" value="EF_TS_1"/>
    <property type="match status" value="1"/>
</dbReference>
<dbReference type="Gene3D" id="1.10.8.10">
    <property type="entry name" value="DNA helicase RuvA subunit, C-terminal domain"/>
    <property type="match status" value="1"/>
</dbReference>
<dbReference type="GO" id="GO:0005737">
    <property type="term" value="C:cytoplasm"/>
    <property type="evidence" value="ECO:0007669"/>
    <property type="project" value="UniProtKB-SubCell"/>
</dbReference>
<dbReference type="SUPFAM" id="SSF46934">
    <property type="entry name" value="UBA-like"/>
    <property type="match status" value="1"/>
</dbReference>
<protein>
    <recommendedName>
        <fullName evidence="2 5">Elongation factor Ts</fullName>
        <shortName evidence="5">EF-Ts</shortName>
    </recommendedName>
</protein>
<reference evidence="8" key="1">
    <citation type="submission" date="2016-10" db="EMBL/GenBank/DDBJ databases">
        <authorList>
            <person name="Varghese N."/>
            <person name="Submissions S."/>
        </authorList>
    </citation>
    <scope>NUCLEOTIDE SEQUENCE [LARGE SCALE GENOMIC DNA]</scope>
    <source>
        <strain evidence="8">DSM 3384</strain>
    </source>
</reference>
<dbReference type="InterPro" id="IPR009060">
    <property type="entry name" value="UBA-like_sf"/>
</dbReference>
<dbReference type="GO" id="GO:0003746">
    <property type="term" value="F:translation elongation factor activity"/>
    <property type="evidence" value="ECO:0007669"/>
    <property type="project" value="UniProtKB-UniRule"/>
</dbReference>
<evidence type="ECO:0000256" key="5">
    <source>
        <dbReference type="HAMAP-Rule" id="MF_00050"/>
    </source>
</evidence>
<gene>
    <name evidence="5" type="primary">tsf</name>
    <name evidence="7" type="ORF">SAMN04487931_105339</name>
</gene>
<evidence type="ECO:0000256" key="2">
    <source>
        <dbReference type="ARBA" id="ARBA00016956"/>
    </source>
</evidence>
<dbReference type="SUPFAM" id="SSF54713">
    <property type="entry name" value="Elongation factor Ts (EF-Ts), dimerisation domain"/>
    <property type="match status" value="1"/>
</dbReference>
<dbReference type="InterPro" id="IPR001816">
    <property type="entry name" value="Transl_elong_EFTs/EF1B"/>
</dbReference>
<sequence length="198" mass="21858">MVQISAAMVKELREATGSGIMDCKKVLGEAEGDMEKAIDLLRTKGLAKAAKRAGRSTSEGVIYSYIHTGAKLGVLLEVNCESDFVAKTEDFQAFAKNIAMHIAASNPAGLNPEDVDAAIIEKEREIYRAQMLEEGKPENIIDKIVDGKVEKFYKDVCLMSQQYVKDPQKTITDVVKETIGKIGENIQIKRFARFQIGE</sequence>
<organism evidence="7 8">
    <name type="scientific">Desulfobacula phenolica</name>
    <dbReference type="NCBI Taxonomy" id="90732"/>
    <lineage>
        <taxon>Bacteria</taxon>
        <taxon>Pseudomonadati</taxon>
        <taxon>Thermodesulfobacteriota</taxon>
        <taxon>Desulfobacteria</taxon>
        <taxon>Desulfobacterales</taxon>
        <taxon>Desulfobacteraceae</taxon>
        <taxon>Desulfobacula</taxon>
    </lineage>
</organism>
<proteinExistence type="inferred from homology"/>
<keyword evidence="4 5" id="KW-0648">Protein biosynthesis</keyword>
<feature type="domain" description="Translation elongation factor EFTs/EF1B dimerisation" evidence="6">
    <location>
        <begin position="56"/>
        <end position="198"/>
    </location>
</feature>
<evidence type="ECO:0000256" key="1">
    <source>
        <dbReference type="ARBA" id="ARBA00005532"/>
    </source>
</evidence>
<dbReference type="InterPro" id="IPR014039">
    <property type="entry name" value="Transl_elong_EFTs/EF1B_dimer"/>
</dbReference>
<keyword evidence="8" id="KW-1185">Reference proteome</keyword>
<dbReference type="PANTHER" id="PTHR11741:SF0">
    <property type="entry name" value="ELONGATION FACTOR TS, MITOCHONDRIAL"/>
    <property type="match status" value="1"/>
</dbReference>
<feature type="region of interest" description="Involved in Mg(2+) ion dislocation from EF-Tu" evidence="5">
    <location>
        <begin position="82"/>
        <end position="85"/>
    </location>
</feature>
<dbReference type="FunFam" id="1.10.286.20:FF:000001">
    <property type="entry name" value="Elongation factor Ts"/>
    <property type="match status" value="1"/>
</dbReference>
<keyword evidence="5" id="KW-0963">Cytoplasm</keyword>
<evidence type="ECO:0000256" key="4">
    <source>
        <dbReference type="ARBA" id="ARBA00022917"/>
    </source>
</evidence>
<dbReference type="InterPro" id="IPR018101">
    <property type="entry name" value="Transl_elong_Ts_CS"/>
</dbReference>
<comment type="function">
    <text evidence="5">Associates with the EF-Tu.GDP complex and induces the exchange of GDP to GTP. It remains bound to the aminoacyl-tRNA.EF-Tu.GTP complex up to the GTP hydrolysis stage on the ribosome.</text>
</comment>
<name>A0A1H2GR34_9BACT</name>
<dbReference type="Pfam" id="PF00889">
    <property type="entry name" value="EF_TS"/>
    <property type="match status" value="1"/>
</dbReference>